<name>A0A9D3VJU3_9ROSI</name>
<protein>
    <submittedName>
        <fullName evidence="1">Uncharacterized protein</fullName>
    </submittedName>
</protein>
<dbReference type="Proteomes" id="UP000828251">
    <property type="component" value="Unassembled WGS sequence"/>
</dbReference>
<evidence type="ECO:0000313" key="2">
    <source>
        <dbReference type="Proteomes" id="UP000828251"/>
    </source>
</evidence>
<proteinExistence type="predicted"/>
<comment type="caution">
    <text evidence="1">The sequence shown here is derived from an EMBL/GenBank/DDBJ whole genome shotgun (WGS) entry which is preliminary data.</text>
</comment>
<sequence length="139" mass="15782">MVDERISAVLEQLRRIIADESFRYLENEINLLVRDLETFQSMILDHGYGQFSVRLLELGITGHALDRVLYDIEDVISGVLRLEVSTELAAGIVKEVETKSTAAGLEKRAVALHKRLETGSAERTNLFIMHNWLKELMQG</sequence>
<accession>A0A9D3VJU3</accession>
<dbReference type="AlphaFoldDB" id="A0A9D3VJU3"/>
<dbReference type="EMBL" id="JAIQCV010000007">
    <property type="protein sequence ID" value="KAH1084016.1"/>
    <property type="molecule type" value="Genomic_DNA"/>
</dbReference>
<gene>
    <name evidence="1" type="ORF">J1N35_023777</name>
</gene>
<organism evidence="1 2">
    <name type="scientific">Gossypium stocksii</name>
    <dbReference type="NCBI Taxonomy" id="47602"/>
    <lineage>
        <taxon>Eukaryota</taxon>
        <taxon>Viridiplantae</taxon>
        <taxon>Streptophyta</taxon>
        <taxon>Embryophyta</taxon>
        <taxon>Tracheophyta</taxon>
        <taxon>Spermatophyta</taxon>
        <taxon>Magnoliopsida</taxon>
        <taxon>eudicotyledons</taxon>
        <taxon>Gunneridae</taxon>
        <taxon>Pentapetalae</taxon>
        <taxon>rosids</taxon>
        <taxon>malvids</taxon>
        <taxon>Malvales</taxon>
        <taxon>Malvaceae</taxon>
        <taxon>Malvoideae</taxon>
        <taxon>Gossypium</taxon>
    </lineage>
</organism>
<evidence type="ECO:0000313" key="1">
    <source>
        <dbReference type="EMBL" id="KAH1084016.1"/>
    </source>
</evidence>
<keyword evidence="2" id="KW-1185">Reference proteome</keyword>
<reference evidence="1 2" key="1">
    <citation type="journal article" date="2021" name="Plant Biotechnol. J.">
        <title>Multi-omics assisted identification of the key and species-specific regulatory components of drought-tolerant mechanisms in Gossypium stocksii.</title>
        <authorList>
            <person name="Yu D."/>
            <person name="Ke L."/>
            <person name="Zhang D."/>
            <person name="Wu Y."/>
            <person name="Sun Y."/>
            <person name="Mei J."/>
            <person name="Sun J."/>
            <person name="Sun Y."/>
        </authorList>
    </citation>
    <scope>NUCLEOTIDE SEQUENCE [LARGE SCALE GENOMIC DNA]</scope>
    <source>
        <strain evidence="2">cv. E1</strain>
        <tissue evidence="1">Leaf</tissue>
    </source>
</reference>